<reference evidence="2" key="1">
    <citation type="submission" date="2021-11" db="EMBL/GenBank/DDBJ databases">
        <authorList>
            <person name="Rodrigo-Torres L."/>
            <person name="Arahal R. D."/>
            <person name="Lucena T."/>
        </authorList>
    </citation>
    <scope>NUCLEOTIDE SEQUENCE</scope>
    <source>
        <strain evidence="2">CECT 7929</strain>
    </source>
</reference>
<dbReference type="Pfam" id="PF05707">
    <property type="entry name" value="Zot"/>
    <property type="match status" value="1"/>
</dbReference>
<accession>A0ABN8DXL7</accession>
<dbReference type="InterPro" id="IPR008900">
    <property type="entry name" value="Zot_N"/>
</dbReference>
<comment type="caution">
    <text evidence="2">The sequence shown here is derived from an EMBL/GenBank/DDBJ whole genome shotgun (WGS) entry which is preliminary data.</text>
</comment>
<dbReference type="Gene3D" id="3.40.50.300">
    <property type="entry name" value="P-loop containing nucleotide triphosphate hydrolases"/>
    <property type="match status" value="1"/>
</dbReference>
<sequence>MLFGYSGLPGSGKTLNCVVDICSNGDYAGRQVFYHGIPVLLLDYEMCRSFTGWFYGVYFLKNRGNSALLRVLKKVHDQDRFAELDDFPYLQSEYEKFEPMELWLYWVRRCYTREHLKKLDECIAVLGVDEAALTFEQCKHLNLHWNRFDDANKWFELPHESLIMIDEVQNIWPTRAAGAKIPQAVEEVAEHRHKGWDLYYVSQNFGDCDVFLRRRMGRFVHFEPVTGSNVKRFSANKFIAAENDAALKAVGSDSKQLNKHFFGVYLSSIKHTHKFKLTAKTRKMLMLGAFGLSLIAYSGSKLYARFTEGGQDTAQQVEQPSVQTSAVSQDSKPDDRLQYIERYQARFAVLPWSAPIYDELTKEPLNYPDLVCIDSQTKCACYTQQGTYTHLELENCRTIARGGLFDPFAQKLDSDFERVGGQVISTGGK</sequence>
<evidence type="ECO:0000259" key="1">
    <source>
        <dbReference type="Pfam" id="PF05707"/>
    </source>
</evidence>
<dbReference type="EMBL" id="CAKLDI010000002">
    <property type="protein sequence ID" value="CAH0535458.1"/>
    <property type="molecule type" value="Genomic_DNA"/>
</dbReference>
<name>A0ABN8DXL7_9VIBR</name>
<keyword evidence="3" id="KW-1185">Reference proteome</keyword>
<protein>
    <recommendedName>
        <fullName evidence="1">Zona occludens toxin N-terminal domain-containing protein</fullName>
    </recommendedName>
</protein>
<proteinExistence type="predicted"/>
<dbReference type="Proteomes" id="UP000838672">
    <property type="component" value="Unassembled WGS sequence"/>
</dbReference>
<evidence type="ECO:0000313" key="2">
    <source>
        <dbReference type="EMBL" id="CAH0535458.1"/>
    </source>
</evidence>
<dbReference type="RefSeq" id="WP_237468339.1">
    <property type="nucleotide sequence ID" value="NZ_CAKLDI010000002.1"/>
</dbReference>
<organism evidence="2 3">
    <name type="scientific">Vibrio stylophorae</name>
    <dbReference type="NCBI Taxonomy" id="659351"/>
    <lineage>
        <taxon>Bacteria</taxon>
        <taxon>Pseudomonadati</taxon>
        <taxon>Pseudomonadota</taxon>
        <taxon>Gammaproteobacteria</taxon>
        <taxon>Vibrionales</taxon>
        <taxon>Vibrionaceae</taxon>
        <taxon>Vibrio</taxon>
    </lineage>
</organism>
<gene>
    <name evidence="2" type="ORF">VST7929_03032</name>
</gene>
<feature type="domain" description="Zona occludens toxin N-terminal" evidence="1">
    <location>
        <begin position="108"/>
        <end position="270"/>
    </location>
</feature>
<dbReference type="InterPro" id="IPR027417">
    <property type="entry name" value="P-loop_NTPase"/>
</dbReference>
<evidence type="ECO:0000313" key="3">
    <source>
        <dbReference type="Proteomes" id="UP000838672"/>
    </source>
</evidence>